<keyword evidence="1" id="KW-1133">Transmembrane helix</keyword>
<comment type="caution">
    <text evidence="2">The sequence shown here is derived from an EMBL/GenBank/DDBJ whole genome shotgun (WGS) entry which is preliminary data.</text>
</comment>
<sequence length="225" mass="24754">MSVEKINDSTSQSWLRNKQKSIMVAGIMIALLGVCSLLVASFVQIGVNASSEAEAGTSNESRVNQSNGQDAFPLIQEDLAPEDVPQVKSIIVQFPDDIKESVFECYGSNPNQVICTINPKTKLGSYFNHGDRGAVMSFGTNEADAAEMEGKIYSAARESKVKGFTDTRFFVSEDEQKSAFVYCSGSPDGCKFMYSNREADLHMGSLWLKSFDAVEDFLEDYELLD</sequence>
<evidence type="ECO:0000313" key="3">
    <source>
        <dbReference type="Proteomes" id="UP001223646"/>
    </source>
</evidence>
<accession>A0AAW9SSR2</accession>
<name>A0AAW9SSR2_CORAY</name>
<keyword evidence="1" id="KW-0812">Transmembrane</keyword>
<feature type="transmembrane region" description="Helical" evidence="1">
    <location>
        <begin position="21"/>
        <end position="43"/>
    </location>
</feature>
<reference evidence="2" key="2">
    <citation type="submission" date="2024-05" db="EMBL/GenBank/DDBJ databases">
        <authorList>
            <person name="Wolfe A."/>
        </authorList>
    </citation>
    <scope>NUCLEOTIDE SEQUENCE</scope>
    <source>
        <strain evidence="2">UMB1064</strain>
    </source>
</reference>
<gene>
    <name evidence="2" type="ORF">QP460_001095</name>
</gene>
<organism evidence="2 3">
    <name type="scientific">Corynebacterium amycolatum</name>
    <dbReference type="NCBI Taxonomy" id="43765"/>
    <lineage>
        <taxon>Bacteria</taxon>
        <taxon>Bacillati</taxon>
        <taxon>Actinomycetota</taxon>
        <taxon>Actinomycetes</taxon>
        <taxon>Mycobacteriales</taxon>
        <taxon>Corynebacteriaceae</taxon>
        <taxon>Corynebacterium</taxon>
    </lineage>
</organism>
<reference evidence="2" key="1">
    <citation type="submission" date="2023-05" db="EMBL/GenBank/DDBJ databases">
        <authorList>
            <person name="Du J."/>
        </authorList>
    </citation>
    <scope>NUCLEOTIDE SEQUENCE</scope>
    <source>
        <strain evidence="2">UMB1064</strain>
    </source>
</reference>
<protein>
    <recommendedName>
        <fullName evidence="4">DUF3558 domain-containing protein</fullName>
    </recommendedName>
</protein>
<proteinExistence type="predicted"/>
<evidence type="ECO:0000256" key="1">
    <source>
        <dbReference type="SAM" id="Phobius"/>
    </source>
</evidence>
<evidence type="ECO:0008006" key="4">
    <source>
        <dbReference type="Google" id="ProtNLM"/>
    </source>
</evidence>
<dbReference type="AlphaFoldDB" id="A0AAW9SSR2"/>
<dbReference type="EMBL" id="JASOOY020000003">
    <property type="protein sequence ID" value="MEO3716189.1"/>
    <property type="molecule type" value="Genomic_DNA"/>
</dbReference>
<dbReference type="Proteomes" id="UP001223646">
    <property type="component" value="Unassembled WGS sequence"/>
</dbReference>
<evidence type="ECO:0000313" key="2">
    <source>
        <dbReference type="EMBL" id="MEO3716189.1"/>
    </source>
</evidence>
<keyword evidence="1" id="KW-0472">Membrane</keyword>
<dbReference type="RefSeq" id="WP_284827154.1">
    <property type="nucleotide sequence ID" value="NZ_JASOOY020000003.1"/>
</dbReference>